<protein>
    <submittedName>
        <fullName evidence="1">P-loop containing nucleoside triphosphate hydrolase protein</fullName>
    </submittedName>
</protein>
<name>A0ACB6ZC87_THEGA</name>
<reference evidence="1" key="1">
    <citation type="submission" date="2019-10" db="EMBL/GenBank/DDBJ databases">
        <authorList>
            <consortium name="DOE Joint Genome Institute"/>
            <person name="Kuo A."/>
            <person name="Miyauchi S."/>
            <person name="Kiss E."/>
            <person name="Drula E."/>
            <person name="Kohler A."/>
            <person name="Sanchez-Garcia M."/>
            <person name="Andreopoulos B."/>
            <person name="Barry K.W."/>
            <person name="Bonito G."/>
            <person name="Buee M."/>
            <person name="Carver A."/>
            <person name="Chen C."/>
            <person name="Cichocki N."/>
            <person name="Clum A."/>
            <person name="Culley D."/>
            <person name="Crous P.W."/>
            <person name="Fauchery L."/>
            <person name="Girlanda M."/>
            <person name="Hayes R."/>
            <person name="Keri Z."/>
            <person name="Labutti K."/>
            <person name="Lipzen A."/>
            <person name="Lombard V."/>
            <person name="Magnuson J."/>
            <person name="Maillard F."/>
            <person name="Morin E."/>
            <person name="Murat C."/>
            <person name="Nolan M."/>
            <person name="Ohm R."/>
            <person name="Pangilinan J."/>
            <person name="Pereira M."/>
            <person name="Perotto S."/>
            <person name="Peter M."/>
            <person name="Riley R."/>
            <person name="Sitrit Y."/>
            <person name="Stielow B."/>
            <person name="Szollosi G."/>
            <person name="Zifcakova L."/>
            <person name="Stursova M."/>
            <person name="Spatafora J.W."/>
            <person name="Tedersoo L."/>
            <person name="Vaario L.-M."/>
            <person name="Yamada A."/>
            <person name="Yan M."/>
            <person name="Wang P."/>
            <person name="Xu J."/>
            <person name="Bruns T."/>
            <person name="Baldrian P."/>
            <person name="Vilgalys R."/>
            <person name="Henrissat B."/>
            <person name="Grigoriev I.V."/>
            <person name="Hibbett D."/>
            <person name="Nagy L.G."/>
            <person name="Martin F.M."/>
        </authorList>
    </citation>
    <scope>NUCLEOTIDE SEQUENCE</scope>
    <source>
        <strain evidence="1">P2</strain>
    </source>
</reference>
<accession>A0ACB6ZC87</accession>
<evidence type="ECO:0000313" key="1">
    <source>
        <dbReference type="EMBL" id="KAF9647179.1"/>
    </source>
</evidence>
<gene>
    <name evidence="1" type="ORF">BDM02DRAFT_2741643</name>
</gene>
<comment type="caution">
    <text evidence="1">The sequence shown here is derived from an EMBL/GenBank/DDBJ whole genome shotgun (WGS) entry which is preliminary data.</text>
</comment>
<organism evidence="1 2">
    <name type="scientific">Thelephora ganbajun</name>
    <name type="common">Ganba fungus</name>
    <dbReference type="NCBI Taxonomy" id="370292"/>
    <lineage>
        <taxon>Eukaryota</taxon>
        <taxon>Fungi</taxon>
        <taxon>Dikarya</taxon>
        <taxon>Basidiomycota</taxon>
        <taxon>Agaricomycotina</taxon>
        <taxon>Agaricomycetes</taxon>
        <taxon>Thelephorales</taxon>
        <taxon>Thelephoraceae</taxon>
        <taxon>Thelephora</taxon>
    </lineage>
</organism>
<evidence type="ECO:0000313" key="2">
    <source>
        <dbReference type="Proteomes" id="UP000886501"/>
    </source>
</evidence>
<reference evidence="1" key="2">
    <citation type="journal article" date="2020" name="Nat. Commun.">
        <title>Large-scale genome sequencing of mycorrhizal fungi provides insights into the early evolution of symbiotic traits.</title>
        <authorList>
            <person name="Miyauchi S."/>
            <person name="Kiss E."/>
            <person name="Kuo A."/>
            <person name="Drula E."/>
            <person name="Kohler A."/>
            <person name="Sanchez-Garcia M."/>
            <person name="Morin E."/>
            <person name="Andreopoulos B."/>
            <person name="Barry K.W."/>
            <person name="Bonito G."/>
            <person name="Buee M."/>
            <person name="Carver A."/>
            <person name="Chen C."/>
            <person name="Cichocki N."/>
            <person name="Clum A."/>
            <person name="Culley D."/>
            <person name="Crous P.W."/>
            <person name="Fauchery L."/>
            <person name="Girlanda M."/>
            <person name="Hayes R.D."/>
            <person name="Keri Z."/>
            <person name="LaButti K."/>
            <person name="Lipzen A."/>
            <person name="Lombard V."/>
            <person name="Magnuson J."/>
            <person name="Maillard F."/>
            <person name="Murat C."/>
            <person name="Nolan M."/>
            <person name="Ohm R.A."/>
            <person name="Pangilinan J."/>
            <person name="Pereira M.F."/>
            <person name="Perotto S."/>
            <person name="Peter M."/>
            <person name="Pfister S."/>
            <person name="Riley R."/>
            <person name="Sitrit Y."/>
            <person name="Stielow J.B."/>
            <person name="Szollosi G."/>
            <person name="Zifcakova L."/>
            <person name="Stursova M."/>
            <person name="Spatafora J.W."/>
            <person name="Tedersoo L."/>
            <person name="Vaario L.M."/>
            <person name="Yamada A."/>
            <person name="Yan M."/>
            <person name="Wang P."/>
            <person name="Xu J."/>
            <person name="Bruns T."/>
            <person name="Baldrian P."/>
            <person name="Vilgalys R."/>
            <person name="Dunand C."/>
            <person name="Henrissat B."/>
            <person name="Grigoriev I.V."/>
            <person name="Hibbett D."/>
            <person name="Nagy L.G."/>
            <person name="Martin F.M."/>
        </authorList>
    </citation>
    <scope>NUCLEOTIDE SEQUENCE</scope>
    <source>
        <strain evidence="1">P2</strain>
    </source>
</reference>
<proteinExistence type="predicted"/>
<keyword evidence="1" id="KW-0378">Hydrolase</keyword>
<keyword evidence="2" id="KW-1185">Reference proteome</keyword>
<dbReference type="EMBL" id="MU118039">
    <property type="protein sequence ID" value="KAF9647179.1"/>
    <property type="molecule type" value="Genomic_DNA"/>
</dbReference>
<dbReference type="Proteomes" id="UP000886501">
    <property type="component" value="Unassembled WGS sequence"/>
</dbReference>
<sequence>MSTQTELPPSAATAGEDTSSSQHGTVVSTLLSLFSTSGPAGEWLKLVMIGGTLEILRRVLMSIWRSLVNQFWITLVLEEYSDSHSWIMLWLSNQPAWTRAKELSISNHSLGVGTRAVLVEGEADDSSQKKIRFLPSFDCSASLWYRGHYIRLSRSEIPDGPFYTKEVLTMRILTHDHKVLNQLLLDAKNAWKAAKEEFISIYSSNPKNEWRLITSRPKRPLSSIVLDLGIKEKILDDAKDFLNSKKWYAERGIPFRRGYLLYGAPGSGKTSIIHSLAGELGLDVYIISLSRAGLDDNGLQELISDLPEKCIALMEDIDAAFHHSINRTSDKPEKKLVTGDRESGSPPNDGSKISLSGLLNALDGVGAQEGRLLFATTNRYETLDAALRRPGRMDVHVEFKLASQYQAAELFKRFYASDQTIATSAEDVADDRENNKDSGYSTPPKEKLVDVELPEGEKLFPLCQKELDRAELVLLSEKFKGYIPDRGFSMAALQGYLMAHKDRPYDAVDCVGEWVQEEKGREDKVVKDTV</sequence>